<evidence type="ECO:0000313" key="1">
    <source>
        <dbReference type="EMBL" id="KAG2543126.1"/>
    </source>
</evidence>
<accession>A0A8T0N7T7</accession>
<reference evidence="1" key="1">
    <citation type="submission" date="2020-05" db="EMBL/GenBank/DDBJ databases">
        <title>WGS assembly of Panicum virgatum.</title>
        <authorList>
            <person name="Lovell J.T."/>
            <person name="Jenkins J."/>
            <person name="Shu S."/>
            <person name="Juenger T.E."/>
            <person name="Schmutz J."/>
        </authorList>
    </citation>
    <scope>NUCLEOTIDE SEQUENCE</scope>
    <source>
        <strain evidence="1">AP13</strain>
    </source>
</reference>
<name>A0A8T0N7T7_PANVG</name>
<proteinExistence type="predicted"/>
<gene>
    <name evidence="1" type="ORF">PVAP13_9NG729600</name>
</gene>
<keyword evidence="2" id="KW-1185">Reference proteome</keyword>
<organism evidence="1 2">
    <name type="scientific">Panicum virgatum</name>
    <name type="common">Blackwell switchgrass</name>
    <dbReference type="NCBI Taxonomy" id="38727"/>
    <lineage>
        <taxon>Eukaryota</taxon>
        <taxon>Viridiplantae</taxon>
        <taxon>Streptophyta</taxon>
        <taxon>Embryophyta</taxon>
        <taxon>Tracheophyta</taxon>
        <taxon>Spermatophyta</taxon>
        <taxon>Magnoliopsida</taxon>
        <taxon>Liliopsida</taxon>
        <taxon>Poales</taxon>
        <taxon>Poaceae</taxon>
        <taxon>PACMAD clade</taxon>
        <taxon>Panicoideae</taxon>
        <taxon>Panicodae</taxon>
        <taxon>Paniceae</taxon>
        <taxon>Panicinae</taxon>
        <taxon>Panicum</taxon>
        <taxon>Panicum sect. Hiantes</taxon>
    </lineage>
</organism>
<dbReference type="EMBL" id="CM029054">
    <property type="protein sequence ID" value="KAG2543126.1"/>
    <property type="molecule type" value="Genomic_DNA"/>
</dbReference>
<dbReference type="Proteomes" id="UP000823388">
    <property type="component" value="Chromosome 9N"/>
</dbReference>
<evidence type="ECO:0000313" key="2">
    <source>
        <dbReference type="Proteomes" id="UP000823388"/>
    </source>
</evidence>
<dbReference type="AlphaFoldDB" id="A0A8T0N7T7"/>
<sequence length="152" mass="16307">MRGDHLFISTQPIEPFEGINVNLRSQSAVHKREGKARAATAPVRSFHTSPPELGRWRAARRFLPSAALLSPPPPHAARLRPGRDPGQAIRSHLHAHLGFPVRAVLGGEGVRGGGLELTARGVSSDTCCGALVSSLRARQPFLQQGFAPFRSG</sequence>
<comment type="caution">
    <text evidence="1">The sequence shown here is derived from an EMBL/GenBank/DDBJ whole genome shotgun (WGS) entry which is preliminary data.</text>
</comment>
<protein>
    <submittedName>
        <fullName evidence="1">Uncharacterized protein</fullName>
    </submittedName>
</protein>